<proteinExistence type="predicted"/>
<dbReference type="Proteomes" id="UP001341820">
    <property type="component" value="Unassembled WGS sequence"/>
</dbReference>
<dbReference type="RefSeq" id="WP_328236936.1">
    <property type="nucleotide sequence ID" value="NZ_JAROAS010000013.1"/>
</dbReference>
<comment type="caution">
    <text evidence="2">The sequence shown here is derived from an EMBL/GenBank/DDBJ whole genome shotgun (WGS) entry which is preliminary data.</text>
</comment>
<dbReference type="EMBL" id="JAROAS010000013">
    <property type="protein sequence ID" value="MED4128153.1"/>
    <property type="molecule type" value="Genomic_DNA"/>
</dbReference>
<evidence type="ECO:0000313" key="2">
    <source>
        <dbReference type="EMBL" id="MED4128153.1"/>
    </source>
</evidence>
<keyword evidence="3" id="KW-1185">Reference proteome</keyword>
<evidence type="ECO:0008006" key="4">
    <source>
        <dbReference type="Google" id="ProtNLM"/>
    </source>
</evidence>
<protein>
    <recommendedName>
        <fullName evidence="4">MFS transporter</fullName>
    </recommendedName>
</protein>
<organism evidence="2 3">
    <name type="scientific">Shouchella miscanthi</name>
    <dbReference type="NCBI Taxonomy" id="2598861"/>
    <lineage>
        <taxon>Bacteria</taxon>
        <taxon>Bacillati</taxon>
        <taxon>Bacillota</taxon>
        <taxon>Bacilli</taxon>
        <taxon>Bacillales</taxon>
        <taxon>Bacillaceae</taxon>
        <taxon>Shouchella</taxon>
    </lineage>
</organism>
<name>A0ABU6NL54_9BACI</name>
<accession>A0ABU6NL54</accession>
<keyword evidence="1" id="KW-1133">Transmembrane helix</keyword>
<gene>
    <name evidence="2" type="ORF">P5F74_08445</name>
</gene>
<dbReference type="Gene3D" id="1.20.1250.20">
    <property type="entry name" value="MFS general substrate transporter like domains"/>
    <property type="match status" value="1"/>
</dbReference>
<feature type="transmembrane region" description="Helical" evidence="1">
    <location>
        <begin position="20"/>
        <end position="45"/>
    </location>
</feature>
<evidence type="ECO:0000313" key="3">
    <source>
        <dbReference type="Proteomes" id="UP001341820"/>
    </source>
</evidence>
<keyword evidence="1" id="KW-0812">Transmembrane</keyword>
<dbReference type="SUPFAM" id="SSF103473">
    <property type="entry name" value="MFS general substrate transporter"/>
    <property type="match status" value="1"/>
</dbReference>
<sequence length="75" mass="8347">MRSVGLHTILQQQIEEEKLVYVYTVQGAVSTLAFGIGAFLVGILADAMDIRVVYIGSALLLSGCFIIWLKTWKRM</sequence>
<feature type="transmembrane region" description="Helical" evidence="1">
    <location>
        <begin position="51"/>
        <end position="69"/>
    </location>
</feature>
<keyword evidence="1" id="KW-0472">Membrane</keyword>
<dbReference type="InterPro" id="IPR036259">
    <property type="entry name" value="MFS_trans_sf"/>
</dbReference>
<evidence type="ECO:0000256" key="1">
    <source>
        <dbReference type="SAM" id="Phobius"/>
    </source>
</evidence>
<reference evidence="2 3" key="1">
    <citation type="submission" date="2023-03" db="EMBL/GenBank/DDBJ databases">
        <title>Bacillus Genome Sequencing.</title>
        <authorList>
            <person name="Dunlap C."/>
        </authorList>
    </citation>
    <scope>NUCLEOTIDE SEQUENCE [LARGE SCALE GENOMIC DNA]</scope>
    <source>
        <strain evidence="2 3">B-4107</strain>
    </source>
</reference>